<gene>
    <name evidence="8" type="ORF">QTO34_006267</name>
</gene>
<reference evidence="8" key="1">
    <citation type="submission" date="2023-06" db="EMBL/GenBank/DDBJ databases">
        <title>Reference genome for the Northern bat (Eptesicus nilssonii), a most northern bat species.</title>
        <authorList>
            <person name="Laine V.N."/>
            <person name="Pulliainen A.T."/>
            <person name="Lilley T.M."/>
        </authorList>
    </citation>
    <scope>NUCLEOTIDE SEQUENCE</scope>
    <source>
        <strain evidence="8">BLF_Eptnil</strain>
        <tissue evidence="8">Kidney</tissue>
    </source>
</reference>
<dbReference type="InterPro" id="IPR040643">
    <property type="entry name" value="MLVIN_C"/>
</dbReference>
<keyword evidence="4" id="KW-0255">Endonuclease</keyword>
<keyword evidence="3" id="KW-0540">Nuclease</keyword>
<evidence type="ECO:0000256" key="6">
    <source>
        <dbReference type="SAM" id="MobiDB-lite"/>
    </source>
</evidence>
<keyword evidence="9" id="KW-1185">Reference proteome</keyword>
<name>A0AA40HMI7_CNENI</name>
<accession>A0AA40HMI7</accession>
<dbReference type="GO" id="GO:0016787">
    <property type="term" value="F:hydrolase activity"/>
    <property type="evidence" value="ECO:0007669"/>
    <property type="project" value="UniProtKB-KW"/>
</dbReference>
<feature type="compositionally biased region" description="Pro residues" evidence="6">
    <location>
        <begin position="1"/>
        <end position="10"/>
    </location>
</feature>
<evidence type="ECO:0000256" key="2">
    <source>
        <dbReference type="ARBA" id="ARBA00022695"/>
    </source>
</evidence>
<dbReference type="Gene3D" id="2.30.30.850">
    <property type="match status" value="1"/>
</dbReference>
<sequence>MLAPELPTPPQYTAQEEEGTVRGRKYDQGRVYCLIAQLPSLCTLISQRCLLCAQNNARQGPIRPARIQRCGQAPFKDLEVDFTKIGSNRGNKYLLGFACTFWGWIPRSLACKVERMSSVPLRPTWKGPYLLILTTPTALRVTSLNTWIHHSWVKAAQLRMANLNEKKKKTQQQQQPGQSSANHPKEVSKAYSSVYTKA</sequence>
<comment type="caution">
    <text evidence="8">The sequence shown here is derived from an EMBL/GenBank/DDBJ whole genome shotgun (WGS) entry which is preliminary data.</text>
</comment>
<evidence type="ECO:0000313" key="9">
    <source>
        <dbReference type="Proteomes" id="UP001177744"/>
    </source>
</evidence>
<dbReference type="AlphaFoldDB" id="A0AA40HMI7"/>
<evidence type="ECO:0000256" key="5">
    <source>
        <dbReference type="ARBA" id="ARBA00022801"/>
    </source>
</evidence>
<evidence type="ECO:0000256" key="3">
    <source>
        <dbReference type="ARBA" id="ARBA00022722"/>
    </source>
</evidence>
<keyword evidence="5" id="KW-0378">Hydrolase</keyword>
<feature type="region of interest" description="Disordered" evidence="6">
    <location>
        <begin position="1"/>
        <end position="21"/>
    </location>
</feature>
<feature type="region of interest" description="Disordered" evidence="6">
    <location>
        <begin position="165"/>
        <end position="198"/>
    </location>
</feature>
<dbReference type="Pfam" id="PF18697">
    <property type="entry name" value="MLVIN_C"/>
    <property type="match status" value="1"/>
</dbReference>
<protein>
    <recommendedName>
        <fullName evidence="7">Murine leukemia virus integrase C-terminal domain-containing protein</fullName>
    </recommendedName>
</protein>
<keyword evidence="2" id="KW-0548">Nucleotidyltransferase</keyword>
<organism evidence="8 9">
    <name type="scientific">Cnephaeus nilssonii</name>
    <name type="common">Northern bat</name>
    <name type="synonym">Eptesicus nilssonii</name>
    <dbReference type="NCBI Taxonomy" id="3371016"/>
    <lineage>
        <taxon>Eukaryota</taxon>
        <taxon>Metazoa</taxon>
        <taxon>Chordata</taxon>
        <taxon>Craniata</taxon>
        <taxon>Vertebrata</taxon>
        <taxon>Euteleostomi</taxon>
        <taxon>Mammalia</taxon>
        <taxon>Eutheria</taxon>
        <taxon>Laurasiatheria</taxon>
        <taxon>Chiroptera</taxon>
        <taxon>Yangochiroptera</taxon>
        <taxon>Vespertilionidae</taxon>
        <taxon>Cnephaeus</taxon>
    </lineage>
</organism>
<evidence type="ECO:0000256" key="1">
    <source>
        <dbReference type="ARBA" id="ARBA00022679"/>
    </source>
</evidence>
<dbReference type="EMBL" id="JAULJE010000016">
    <property type="protein sequence ID" value="KAK1333878.1"/>
    <property type="molecule type" value="Genomic_DNA"/>
</dbReference>
<dbReference type="Proteomes" id="UP001177744">
    <property type="component" value="Unassembled WGS sequence"/>
</dbReference>
<keyword evidence="1" id="KW-0808">Transferase</keyword>
<dbReference type="GO" id="GO:0016779">
    <property type="term" value="F:nucleotidyltransferase activity"/>
    <property type="evidence" value="ECO:0007669"/>
    <property type="project" value="UniProtKB-KW"/>
</dbReference>
<feature type="domain" description="Murine leukemia virus integrase C-terminal" evidence="7">
    <location>
        <begin position="114"/>
        <end position="157"/>
    </location>
</feature>
<evidence type="ECO:0000259" key="7">
    <source>
        <dbReference type="Pfam" id="PF18697"/>
    </source>
</evidence>
<evidence type="ECO:0000313" key="8">
    <source>
        <dbReference type="EMBL" id="KAK1333878.1"/>
    </source>
</evidence>
<dbReference type="GO" id="GO:0004519">
    <property type="term" value="F:endonuclease activity"/>
    <property type="evidence" value="ECO:0007669"/>
    <property type="project" value="UniProtKB-KW"/>
</dbReference>
<evidence type="ECO:0000256" key="4">
    <source>
        <dbReference type="ARBA" id="ARBA00022759"/>
    </source>
</evidence>
<proteinExistence type="predicted"/>